<dbReference type="Proteomes" id="UP001231362">
    <property type="component" value="Unassembled WGS sequence"/>
</dbReference>
<gene>
    <name evidence="1" type="ORF">J2S07_001286</name>
</gene>
<accession>A0ABT9V261</accession>
<reference evidence="1 2" key="1">
    <citation type="submission" date="2023-07" db="EMBL/GenBank/DDBJ databases">
        <title>Genomic Encyclopedia of Type Strains, Phase IV (KMG-IV): sequencing the most valuable type-strain genomes for metagenomic binning, comparative biology and taxonomic classification.</title>
        <authorList>
            <person name="Goeker M."/>
        </authorList>
    </citation>
    <scope>NUCLEOTIDE SEQUENCE [LARGE SCALE GENOMIC DNA]</scope>
    <source>
        <strain evidence="1 2">DSM 23948</strain>
    </source>
</reference>
<dbReference type="EMBL" id="JAUSTU010000004">
    <property type="protein sequence ID" value="MDQ0154982.1"/>
    <property type="molecule type" value="Genomic_DNA"/>
</dbReference>
<evidence type="ECO:0008006" key="3">
    <source>
        <dbReference type="Google" id="ProtNLM"/>
    </source>
</evidence>
<proteinExistence type="predicted"/>
<sequence>MNLLAKHFAGDEKGLMSALVNGYEIEKTPEDAVKEYFKKCEELRLKSTGTEYQIYLAKSTTIKTTLTFLGIKIEGVNA</sequence>
<dbReference type="RefSeq" id="WP_307149558.1">
    <property type="nucleotide sequence ID" value="NZ_JAUSTU010000004.1"/>
</dbReference>
<comment type="caution">
    <text evidence="1">The sequence shown here is derived from an EMBL/GenBank/DDBJ whole genome shotgun (WGS) entry which is preliminary data.</text>
</comment>
<keyword evidence="2" id="KW-1185">Reference proteome</keyword>
<organism evidence="1 2">
    <name type="scientific">Anoxybacillus andreesenii</name>
    <dbReference type="NCBI Taxonomy" id="1325932"/>
    <lineage>
        <taxon>Bacteria</taxon>
        <taxon>Bacillati</taxon>
        <taxon>Bacillota</taxon>
        <taxon>Bacilli</taxon>
        <taxon>Bacillales</taxon>
        <taxon>Anoxybacillaceae</taxon>
        <taxon>Anoxybacillus</taxon>
    </lineage>
</organism>
<protein>
    <recommendedName>
        <fullName evidence="3">Phage protein</fullName>
    </recommendedName>
</protein>
<evidence type="ECO:0000313" key="2">
    <source>
        <dbReference type="Proteomes" id="UP001231362"/>
    </source>
</evidence>
<name>A0ABT9V261_9BACL</name>
<evidence type="ECO:0000313" key="1">
    <source>
        <dbReference type="EMBL" id="MDQ0154982.1"/>
    </source>
</evidence>